<evidence type="ECO:0000313" key="2">
    <source>
        <dbReference type="EMBL" id="QTH70565.1"/>
    </source>
</evidence>
<proteinExistence type="predicted"/>
<organism evidence="2 3">
    <name type="scientific">Pseudoalteromonas xiamenensis</name>
    <dbReference type="NCBI Taxonomy" id="882626"/>
    <lineage>
        <taxon>Bacteria</taxon>
        <taxon>Pseudomonadati</taxon>
        <taxon>Pseudomonadota</taxon>
        <taxon>Gammaproteobacteria</taxon>
        <taxon>Alteromonadales</taxon>
        <taxon>Pseudoalteromonadaceae</taxon>
        <taxon>Pseudoalteromonas</taxon>
    </lineage>
</organism>
<dbReference type="EMBL" id="CP072133">
    <property type="protein sequence ID" value="QTH70565.1"/>
    <property type="molecule type" value="Genomic_DNA"/>
</dbReference>
<accession>A0A975DG04</accession>
<dbReference type="Proteomes" id="UP000664904">
    <property type="component" value="Chromosome"/>
</dbReference>
<dbReference type="InterPro" id="IPR053147">
    <property type="entry name" value="Hsp_HslJ-like"/>
</dbReference>
<reference evidence="2" key="1">
    <citation type="submission" date="2021-03" db="EMBL/GenBank/DDBJ databases">
        <title>Complete Genome of Pseudoalteromonas xiamenensis STKMTI.2, a new potential marine bacterium producing anti-Vibrio compounds.</title>
        <authorList>
            <person name="Handayani D.P."/>
            <person name="Isnansetyo A."/>
            <person name="Istiqomah I."/>
            <person name="Jumina J."/>
        </authorList>
    </citation>
    <scope>NUCLEOTIDE SEQUENCE</scope>
    <source>
        <strain evidence="2">STKMTI.2</strain>
    </source>
</reference>
<dbReference type="Gene3D" id="2.40.128.270">
    <property type="match status" value="1"/>
</dbReference>
<gene>
    <name evidence="2" type="ORF">J5O05_11410</name>
</gene>
<evidence type="ECO:0000259" key="1">
    <source>
        <dbReference type="Pfam" id="PF03724"/>
    </source>
</evidence>
<dbReference type="PROSITE" id="PS51257">
    <property type="entry name" value="PROKAR_LIPOPROTEIN"/>
    <property type="match status" value="1"/>
</dbReference>
<dbReference type="PANTHER" id="PTHR35535:SF1">
    <property type="entry name" value="HEAT SHOCK PROTEIN HSLJ"/>
    <property type="match status" value="1"/>
</dbReference>
<protein>
    <submittedName>
        <fullName evidence="2">META domain-containing protein</fullName>
    </submittedName>
</protein>
<sequence>MKSIVVFAVFVAFLFGLSGCSSTQVISENSLKHTSWQLISLNGKKAQFSAPVSLKFIEALQVSGSSGCNRYFGSASLQENTLQVGNLGMTRKLCDEASNAVEQQFLALLQSGVKATFIEGKLQLSGEQTFLFKAVK</sequence>
<feature type="domain" description="DUF306" evidence="1">
    <location>
        <begin position="29"/>
        <end position="128"/>
    </location>
</feature>
<dbReference type="KEGG" id="pxi:J5O05_11410"/>
<dbReference type="Pfam" id="PF03724">
    <property type="entry name" value="META"/>
    <property type="match status" value="1"/>
</dbReference>
<dbReference type="InterPro" id="IPR005184">
    <property type="entry name" value="DUF306_Meta_HslJ"/>
</dbReference>
<dbReference type="RefSeq" id="WP_208842155.1">
    <property type="nucleotide sequence ID" value="NZ_CP072133.1"/>
</dbReference>
<name>A0A975DG04_9GAMM</name>
<keyword evidence="3" id="KW-1185">Reference proteome</keyword>
<evidence type="ECO:0000313" key="3">
    <source>
        <dbReference type="Proteomes" id="UP000664904"/>
    </source>
</evidence>
<dbReference type="AlphaFoldDB" id="A0A975DG04"/>
<dbReference type="InterPro" id="IPR038670">
    <property type="entry name" value="HslJ-like_sf"/>
</dbReference>
<dbReference type="PANTHER" id="PTHR35535">
    <property type="entry name" value="HEAT SHOCK PROTEIN HSLJ"/>
    <property type="match status" value="1"/>
</dbReference>